<organism evidence="1 2">
    <name type="scientific">Pseudocercospora fuligena</name>
    <dbReference type="NCBI Taxonomy" id="685502"/>
    <lineage>
        <taxon>Eukaryota</taxon>
        <taxon>Fungi</taxon>
        <taxon>Dikarya</taxon>
        <taxon>Ascomycota</taxon>
        <taxon>Pezizomycotina</taxon>
        <taxon>Dothideomycetes</taxon>
        <taxon>Dothideomycetidae</taxon>
        <taxon>Mycosphaerellales</taxon>
        <taxon>Mycosphaerellaceae</taxon>
        <taxon>Pseudocercospora</taxon>
    </lineage>
</organism>
<evidence type="ECO:0008006" key="3">
    <source>
        <dbReference type="Google" id="ProtNLM"/>
    </source>
</evidence>
<sequence>MADVGAEIQVHMSQSSFLALPPEIRMTIFEHCLHIPGLSTTSVPHRAAAYAKGYTSGVGHITLVQDGEEWRSVSIARPPDFAFKATSVLRVCRSIHKEAMDVLYDRILWVINIQNRRPIAPPFIGSNSNPAISASPTRPSVFMKWAAHVHIRQHIRPEEDLLQKAKALRSLIGCLGPDRKSTEATLHFDSIHLVNDSEWPRTAKPQYAWDQYYSQLMALDLGGRPNIRTSYYWIETEGQERFEDLTRRLRGSLNDPDYIYW</sequence>
<dbReference type="Proteomes" id="UP000660729">
    <property type="component" value="Unassembled WGS sequence"/>
</dbReference>
<gene>
    <name evidence="1" type="ORF">HII31_01913</name>
</gene>
<dbReference type="AlphaFoldDB" id="A0A8H6RT74"/>
<evidence type="ECO:0000313" key="1">
    <source>
        <dbReference type="EMBL" id="KAF7196774.1"/>
    </source>
</evidence>
<evidence type="ECO:0000313" key="2">
    <source>
        <dbReference type="Proteomes" id="UP000660729"/>
    </source>
</evidence>
<keyword evidence="2" id="KW-1185">Reference proteome</keyword>
<proteinExistence type="predicted"/>
<protein>
    <recommendedName>
        <fullName evidence="3">F-box domain-containing protein</fullName>
    </recommendedName>
</protein>
<dbReference type="EMBL" id="JABCIY010000023">
    <property type="protein sequence ID" value="KAF7196774.1"/>
    <property type="molecule type" value="Genomic_DNA"/>
</dbReference>
<reference evidence="1" key="1">
    <citation type="submission" date="2020-04" db="EMBL/GenBank/DDBJ databases">
        <title>Draft genome resource of the tomato pathogen Pseudocercospora fuligena.</title>
        <authorList>
            <person name="Zaccaron A."/>
        </authorList>
    </citation>
    <scope>NUCLEOTIDE SEQUENCE</scope>
    <source>
        <strain evidence="1">PF001</strain>
    </source>
</reference>
<comment type="caution">
    <text evidence="1">The sequence shown here is derived from an EMBL/GenBank/DDBJ whole genome shotgun (WGS) entry which is preliminary data.</text>
</comment>
<dbReference type="OrthoDB" id="5413827at2759"/>
<accession>A0A8H6RT74</accession>
<name>A0A8H6RT74_9PEZI</name>